<protein>
    <submittedName>
        <fullName evidence="3">Pyruvate dehydrogenase subunit beta</fullName>
    </submittedName>
</protein>
<gene>
    <name evidence="3" type="primary">acoB2</name>
    <name evidence="3" type="ORF">GCM10011452_29850</name>
</gene>
<dbReference type="CDD" id="cd07036">
    <property type="entry name" value="TPP_PYR_E1-PDHc-beta_like"/>
    <property type="match status" value="1"/>
</dbReference>
<dbReference type="SMART" id="SM00861">
    <property type="entry name" value="Transket_pyr"/>
    <property type="match status" value="1"/>
</dbReference>
<comment type="caution">
    <text evidence="3">The sequence shown here is derived from an EMBL/GenBank/DDBJ whole genome shotgun (WGS) entry which is preliminary data.</text>
</comment>
<dbReference type="SUPFAM" id="SSF52518">
    <property type="entry name" value="Thiamin diphosphate-binding fold (THDP-binding)"/>
    <property type="match status" value="1"/>
</dbReference>
<dbReference type="Gene3D" id="3.40.50.970">
    <property type="match status" value="1"/>
</dbReference>
<keyword evidence="3" id="KW-0670">Pyruvate</keyword>
<dbReference type="SUPFAM" id="SSF52922">
    <property type="entry name" value="TK C-terminal domain-like"/>
    <property type="match status" value="1"/>
</dbReference>
<dbReference type="NCBIfam" id="NF006667">
    <property type="entry name" value="PRK09212.1"/>
    <property type="match status" value="1"/>
</dbReference>
<organism evidence="3 4">
    <name type="scientific">Gemmobacter lanyuensis</name>
    <dbReference type="NCBI Taxonomy" id="1054497"/>
    <lineage>
        <taxon>Bacteria</taxon>
        <taxon>Pseudomonadati</taxon>
        <taxon>Pseudomonadota</taxon>
        <taxon>Alphaproteobacteria</taxon>
        <taxon>Rhodobacterales</taxon>
        <taxon>Paracoccaceae</taxon>
        <taxon>Gemmobacter</taxon>
    </lineage>
</organism>
<dbReference type="Pfam" id="PF02780">
    <property type="entry name" value="Transketolase_C"/>
    <property type="match status" value="1"/>
</dbReference>
<keyword evidence="4" id="KW-1185">Reference proteome</keyword>
<dbReference type="InterPro" id="IPR033248">
    <property type="entry name" value="Transketolase_C"/>
</dbReference>
<evidence type="ECO:0000313" key="4">
    <source>
        <dbReference type="Proteomes" id="UP000628984"/>
    </source>
</evidence>
<dbReference type="PANTHER" id="PTHR43257">
    <property type="entry name" value="PYRUVATE DEHYDROGENASE E1 COMPONENT BETA SUBUNIT"/>
    <property type="match status" value="1"/>
</dbReference>
<evidence type="ECO:0000259" key="2">
    <source>
        <dbReference type="SMART" id="SM00861"/>
    </source>
</evidence>
<dbReference type="GO" id="GO:0016491">
    <property type="term" value="F:oxidoreductase activity"/>
    <property type="evidence" value="ECO:0007669"/>
    <property type="project" value="UniProtKB-KW"/>
</dbReference>
<proteinExistence type="predicted"/>
<evidence type="ECO:0000256" key="1">
    <source>
        <dbReference type="ARBA" id="ARBA00023002"/>
    </source>
</evidence>
<reference evidence="3" key="2">
    <citation type="submission" date="2020-09" db="EMBL/GenBank/DDBJ databases">
        <authorList>
            <person name="Sun Q."/>
            <person name="Kim S."/>
        </authorList>
    </citation>
    <scope>NUCLEOTIDE SEQUENCE</scope>
    <source>
        <strain evidence="3">KCTC 23714</strain>
    </source>
</reference>
<dbReference type="Proteomes" id="UP000628984">
    <property type="component" value="Unassembled WGS sequence"/>
</dbReference>
<dbReference type="FunFam" id="3.40.50.970:FF:000001">
    <property type="entry name" value="Pyruvate dehydrogenase E1 beta subunit"/>
    <property type="match status" value="1"/>
</dbReference>
<name>A0A918MM19_9RHOB</name>
<dbReference type="InterPro" id="IPR009014">
    <property type="entry name" value="Transketo_C/PFOR_II"/>
</dbReference>
<dbReference type="AlphaFoldDB" id="A0A918MM19"/>
<dbReference type="PANTHER" id="PTHR43257:SF3">
    <property type="entry name" value="ACETOIN:2,6-DICHLOROPHENOLINDOPHENOL OXIDOREDUCTASE SUBUNIT BETA"/>
    <property type="match status" value="1"/>
</dbReference>
<dbReference type="Gene3D" id="3.40.50.920">
    <property type="match status" value="1"/>
</dbReference>
<evidence type="ECO:0000313" key="3">
    <source>
        <dbReference type="EMBL" id="GGW39586.1"/>
    </source>
</evidence>
<dbReference type="EMBL" id="BMYQ01000011">
    <property type="protein sequence ID" value="GGW39586.1"/>
    <property type="molecule type" value="Genomic_DNA"/>
</dbReference>
<dbReference type="InterPro" id="IPR029061">
    <property type="entry name" value="THDP-binding"/>
</dbReference>
<feature type="domain" description="Transketolase-like pyrimidine-binding" evidence="2">
    <location>
        <begin position="4"/>
        <end position="189"/>
    </location>
</feature>
<reference evidence="3" key="1">
    <citation type="journal article" date="2014" name="Int. J. Syst. Evol. Microbiol.">
        <title>Complete genome sequence of Corynebacterium casei LMG S-19264T (=DSM 44701T), isolated from a smear-ripened cheese.</title>
        <authorList>
            <consortium name="US DOE Joint Genome Institute (JGI-PGF)"/>
            <person name="Walter F."/>
            <person name="Albersmeier A."/>
            <person name="Kalinowski J."/>
            <person name="Ruckert C."/>
        </authorList>
    </citation>
    <scope>NUCLEOTIDE SEQUENCE</scope>
    <source>
        <strain evidence="3">KCTC 23714</strain>
    </source>
</reference>
<dbReference type="RefSeq" id="WP_189634677.1">
    <property type="nucleotide sequence ID" value="NZ_BMYQ01000011.1"/>
</dbReference>
<accession>A0A918MM19</accession>
<dbReference type="InterPro" id="IPR005475">
    <property type="entry name" value="Transketolase-like_Pyr-bd"/>
</dbReference>
<keyword evidence="1" id="KW-0560">Oxidoreductase</keyword>
<dbReference type="Pfam" id="PF02779">
    <property type="entry name" value="Transket_pyr"/>
    <property type="match status" value="1"/>
</dbReference>
<sequence>MAQKSYRQAINEALHAEMARDPNVILMGEDLTGGAGGSGVQDAWGGPFGVTRGLLGAYGPERVRDTPISEAAFIGAAAGAALTGLRPVAEIMFIDFLGVCFDQIMNQAAKFRYMFGGRARTPLVIRATYGAGTRAGSQHTQALHPILTHIPGLKVVMPSTPYDAKGLLIQAIRDDDPVMFLEHKMLYDMVGEVPDRSYTIPFAEARVVRDGKDVLLIGLGRMAHIAEAAAEELARNGISACVIDPRTTSPLDVETLVEFAEKIGRVVIVDEANPRCSVAADISAILCEQCFDALKGPIRMVTAPHTPVPYAPNLEDAYIPSAARVVEAAQSLLRTR</sequence>